<dbReference type="SUPFAM" id="SSF49401">
    <property type="entry name" value="Bacterial adhesins"/>
    <property type="match status" value="1"/>
</dbReference>
<keyword evidence="3 5" id="KW-0732">Signal</keyword>
<name>A0A0P9M6V5_9PSED</name>
<dbReference type="PATRIC" id="fig|200452.3.peg.469"/>
<reference evidence="7 9" key="1">
    <citation type="submission" date="2015-09" db="EMBL/GenBank/DDBJ databases">
        <title>Genome announcement of multiple Pseudomonas syringae strains.</title>
        <authorList>
            <person name="Thakur S."/>
            <person name="Wang P.W."/>
            <person name="Gong Y."/>
            <person name="Weir B.S."/>
            <person name="Guttman D.S."/>
        </authorList>
    </citation>
    <scope>NUCLEOTIDE SEQUENCE [LARGE SCALE GENOMIC DNA]</scope>
    <source>
        <strain evidence="7 9">ICMP19117</strain>
    </source>
</reference>
<comment type="caution">
    <text evidence="7">The sequence shown here is derived from an EMBL/GenBank/DDBJ whole genome shotgun (WGS) entry which is preliminary data.</text>
</comment>
<reference evidence="8 10" key="2">
    <citation type="submission" date="2016-10" db="EMBL/GenBank/DDBJ databases">
        <authorList>
            <person name="Varghese N."/>
            <person name="Submissions S."/>
        </authorList>
    </citation>
    <scope>NUCLEOTIDE SEQUENCE [LARGE SCALE GENOMIC DNA]</scope>
    <source>
        <strain evidence="8 10">DSM 14939</strain>
    </source>
</reference>
<organism evidence="7 9">
    <name type="scientific">Pseudomonas congelans</name>
    <dbReference type="NCBI Taxonomy" id="200452"/>
    <lineage>
        <taxon>Bacteria</taxon>
        <taxon>Pseudomonadati</taxon>
        <taxon>Pseudomonadota</taxon>
        <taxon>Gammaproteobacteria</taxon>
        <taxon>Pseudomonadales</taxon>
        <taxon>Pseudomonadaceae</taxon>
        <taxon>Pseudomonas</taxon>
    </lineage>
</organism>
<dbReference type="InterPro" id="IPR000259">
    <property type="entry name" value="Adhesion_dom_fimbrial"/>
</dbReference>
<evidence type="ECO:0000256" key="1">
    <source>
        <dbReference type="ARBA" id="ARBA00004561"/>
    </source>
</evidence>
<keyword evidence="10" id="KW-1185">Reference proteome</keyword>
<dbReference type="PANTHER" id="PTHR33420">
    <property type="entry name" value="FIMBRIAL SUBUNIT ELFA-RELATED"/>
    <property type="match status" value="1"/>
</dbReference>
<evidence type="ECO:0000313" key="10">
    <source>
        <dbReference type="Proteomes" id="UP000183042"/>
    </source>
</evidence>
<feature type="signal peptide" evidence="5">
    <location>
        <begin position="1"/>
        <end position="25"/>
    </location>
</feature>
<dbReference type="InterPro" id="IPR036937">
    <property type="entry name" value="Adhesion_dom_fimbrial_sf"/>
</dbReference>
<dbReference type="InterPro" id="IPR008966">
    <property type="entry name" value="Adhesion_dom_sf"/>
</dbReference>
<dbReference type="Proteomes" id="UP000050411">
    <property type="component" value="Unassembled WGS sequence"/>
</dbReference>
<evidence type="ECO:0000313" key="9">
    <source>
        <dbReference type="Proteomes" id="UP000050411"/>
    </source>
</evidence>
<dbReference type="Gene3D" id="2.60.40.1090">
    <property type="entry name" value="Fimbrial-type adhesion domain"/>
    <property type="match status" value="1"/>
</dbReference>
<dbReference type="GO" id="GO:0043709">
    <property type="term" value="P:cell adhesion involved in single-species biofilm formation"/>
    <property type="evidence" value="ECO:0007669"/>
    <property type="project" value="TreeGrafter"/>
</dbReference>
<dbReference type="EMBL" id="LJQB01000065">
    <property type="protein sequence ID" value="KPW83672.1"/>
    <property type="molecule type" value="Genomic_DNA"/>
</dbReference>
<dbReference type="AlphaFoldDB" id="A0A0P9M6V5"/>
<accession>A0A0P9M6V5</accession>
<keyword evidence="4" id="KW-0281">Fimbrium</keyword>
<comment type="similarity">
    <text evidence="2">Belongs to the fimbrial protein family.</text>
</comment>
<dbReference type="RefSeq" id="WP_010432873.1">
    <property type="nucleotide sequence ID" value="NZ_FNJH01000001.1"/>
</dbReference>
<feature type="domain" description="Fimbrial-type adhesion" evidence="6">
    <location>
        <begin position="219"/>
        <end position="377"/>
    </location>
</feature>
<protein>
    <submittedName>
        <fullName evidence="7">Fimbrial protein</fullName>
    </submittedName>
    <submittedName>
        <fullName evidence="8">Pilin (Type 1 fimbria component protein)</fullName>
    </submittedName>
</protein>
<dbReference type="InterPro" id="IPR050263">
    <property type="entry name" value="Bact_Fimbrial_Adh_Pro"/>
</dbReference>
<evidence type="ECO:0000256" key="4">
    <source>
        <dbReference type="ARBA" id="ARBA00023263"/>
    </source>
</evidence>
<evidence type="ECO:0000256" key="5">
    <source>
        <dbReference type="SAM" id="SignalP"/>
    </source>
</evidence>
<dbReference type="GO" id="GO:0009289">
    <property type="term" value="C:pilus"/>
    <property type="evidence" value="ECO:0007669"/>
    <property type="project" value="UniProtKB-SubCell"/>
</dbReference>
<dbReference type="GeneID" id="65073492"/>
<sequence>MNTASQCLAYGLMALGASHFSIAMAGEPQQNPSNECYWRTAPGMKDFRRDIGALYVARDAKIGSVIGSVNMSAITPDPAGLEVACINDGTALLEFRAVATVPVFPGVIDPINGEDVTGKILQTNIPGVGVRTRLGIPLTPPPGGPCNNCFIPVDGDPTVPYLGIHDHRPMISAMRILHLRHEVTLVKTGPIPSGPQLLDGGELWSGSVTPLGKIMSFGLTGTVHQAQCSVGANAVSADPVQLGEWDSADFTGPGFTTTAVPFSISLSNCETDTAPGTGFVATAHIQLDGVQGSMPVEPTNSGVFSLTSDSTAQGIGIQILKADAITPMELLTEVPLSAISPGNTVLNFHARFYQTDANSAIRPGLAKGALSFTMTYK</sequence>
<dbReference type="EMBL" id="FNJH01000001">
    <property type="protein sequence ID" value="SDO39152.1"/>
    <property type="molecule type" value="Genomic_DNA"/>
</dbReference>
<dbReference type="PANTHER" id="PTHR33420:SF3">
    <property type="entry name" value="FIMBRIAL SUBUNIT ELFA"/>
    <property type="match status" value="1"/>
</dbReference>
<evidence type="ECO:0000256" key="3">
    <source>
        <dbReference type="ARBA" id="ARBA00022729"/>
    </source>
</evidence>
<evidence type="ECO:0000313" key="7">
    <source>
        <dbReference type="EMBL" id="KPW83672.1"/>
    </source>
</evidence>
<proteinExistence type="inferred from homology"/>
<evidence type="ECO:0000313" key="8">
    <source>
        <dbReference type="EMBL" id="SDO39152.1"/>
    </source>
</evidence>
<dbReference type="Gene3D" id="2.60.40.3310">
    <property type="match status" value="1"/>
</dbReference>
<dbReference type="Proteomes" id="UP000183042">
    <property type="component" value="Unassembled WGS sequence"/>
</dbReference>
<gene>
    <name evidence="7" type="ORF">ALO92_00369</name>
    <name evidence="8" type="ORF">SAMN05216596_101218</name>
</gene>
<dbReference type="Pfam" id="PF00419">
    <property type="entry name" value="Fimbrial"/>
    <property type="match status" value="1"/>
</dbReference>
<comment type="subcellular location">
    <subcellularLocation>
        <location evidence="1">Fimbrium</location>
    </subcellularLocation>
</comment>
<evidence type="ECO:0000256" key="2">
    <source>
        <dbReference type="ARBA" id="ARBA00006671"/>
    </source>
</evidence>
<evidence type="ECO:0000259" key="6">
    <source>
        <dbReference type="Pfam" id="PF00419"/>
    </source>
</evidence>
<feature type="chain" id="PRO_5006162918" evidence="5">
    <location>
        <begin position="26"/>
        <end position="377"/>
    </location>
</feature>